<dbReference type="Proteomes" id="UP000598360">
    <property type="component" value="Unassembled WGS sequence"/>
</dbReference>
<dbReference type="PANTHER" id="PTHR45036">
    <property type="entry name" value="METHYLTRANSFERASE LIKE 7B"/>
    <property type="match status" value="1"/>
</dbReference>
<dbReference type="GO" id="GO:0032259">
    <property type="term" value="P:methylation"/>
    <property type="evidence" value="ECO:0007669"/>
    <property type="project" value="UniProtKB-KW"/>
</dbReference>
<feature type="domain" description="Methyltransferase type 11" evidence="1">
    <location>
        <begin position="50"/>
        <end position="143"/>
    </location>
</feature>
<evidence type="ECO:0000259" key="1">
    <source>
        <dbReference type="Pfam" id="PF08241"/>
    </source>
</evidence>
<dbReference type="RefSeq" id="WP_193930052.1">
    <property type="nucleotide sequence ID" value="NZ_JADEYC010000042.1"/>
</dbReference>
<keyword evidence="3" id="KW-1185">Reference proteome</keyword>
<evidence type="ECO:0000313" key="2">
    <source>
        <dbReference type="EMBL" id="MBE9376410.1"/>
    </source>
</evidence>
<organism evidence="2 3">
    <name type="scientific">Saccharopolyspora montiporae</name>
    <dbReference type="NCBI Taxonomy" id="2781240"/>
    <lineage>
        <taxon>Bacteria</taxon>
        <taxon>Bacillati</taxon>
        <taxon>Actinomycetota</taxon>
        <taxon>Actinomycetes</taxon>
        <taxon>Pseudonocardiales</taxon>
        <taxon>Pseudonocardiaceae</taxon>
        <taxon>Saccharopolyspora</taxon>
    </lineage>
</organism>
<dbReference type="PANTHER" id="PTHR45036:SF1">
    <property type="entry name" value="METHYLTRANSFERASE LIKE 7A"/>
    <property type="match status" value="1"/>
</dbReference>
<comment type="caution">
    <text evidence="2">The sequence shown here is derived from an EMBL/GenBank/DDBJ whole genome shotgun (WGS) entry which is preliminary data.</text>
</comment>
<dbReference type="InterPro" id="IPR052356">
    <property type="entry name" value="Thiol_S-MT"/>
</dbReference>
<gene>
    <name evidence="2" type="ORF">IQ251_18315</name>
</gene>
<protein>
    <submittedName>
        <fullName evidence="2">Class I SAM-dependent methyltransferase</fullName>
    </submittedName>
</protein>
<dbReference type="CDD" id="cd02440">
    <property type="entry name" value="AdoMet_MTases"/>
    <property type="match status" value="1"/>
</dbReference>
<reference evidence="2" key="1">
    <citation type="submission" date="2020-10" db="EMBL/GenBank/DDBJ databases">
        <title>Diversity and distribution of actinomycetes associated with coral in the coast of Hainan.</title>
        <authorList>
            <person name="Li F."/>
        </authorList>
    </citation>
    <scope>NUCLEOTIDE SEQUENCE</scope>
    <source>
        <strain evidence="2">HNM0983</strain>
    </source>
</reference>
<sequence length="209" mass="23670">MSPRTDHSPRWRRYWDRQAPSCDRVMRRADRLLFGDSREWVCSRGRGEILEVAIGTGLNLPLHPRESRITGVEWSGEMLRRTRDRADELGRPVELVQADARALPFPDASFDTVLCTFSLCAIPDEPVAVAEMHRVLRPGGSLLLADHITSSNLPVRLLQRLADPITTALGGEKFLHRPLPHVRAAGFEVELRERFRLGIVERITARKPA</sequence>
<name>A0A929BCT4_9PSEU</name>
<dbReference type="Pfam" id="PF08241">
    <property type="entry name" value="Methyltransf_11"/>
    <property type="match status" value="1"/>
</dbReference>
<keyword evidence="2" id="KW-0489">Methyltransferase</keyword>
<proteinExistence type="predicted"/>
<dbReference type="Gene3D" id="3.40.50.150">
    <property type="entry name" value="Vaccinia Virus protein VP39"/>
    <property type="match status" value="1"/>
</dbReference>
<keyword evidence="2" id="KW-0808">Transferase</keyword>
<accession>A0A929BCT4</accession>
<dbReference type="SUPFAM" id="SSF53335">
    <property type="entry name" value="S-adenosyl-L-methionine-dependent methyltransferases"/>
    <property type="match status" value="1"/>
</dbReference>
<dbReference type="InterPro" id="IPR013216">
    <property type="entry name" value="Methyltransf_11"/>
</dbReference>
<dbReference type="InterPro" id="IPR029063">
    <property type="entry name" value="SAM-dependent_MTases_sf"/>
</dbReference>
<dbReference type="EMBL" id="JADEYC010000042">
    <property type="protein sequence ID" value="MBE9376410.1"/>
    <property type="molecule type" value="Genomic_DNA"/>
</dbReference>
<evidence type="ECO:0000313" key="3">
    <source>
        <dbReference type="Proteomes" id="UP000598360"/>
    </source>
</evidence>
<dbReference type="AlphaFoldDB" id="A0A929BCT4"/>
<dbReference type="GO" id="GO:0008757">
    <property type="term" value="F:S-adenosylmethionine-dependent methyltransferase activity"/>
    <property type="evidence" value="ECO:0007669"/>
    <property type="project" value="InterPro"/>
</dbReference>